<dbReference type="Proteomes" id="UP001595921">
    <property type="component" value="Unassembled WGS sequence"/>
</dbReference>
<feature type="transmembrane region" description="Helical" evidence="12">
    <location>
        <begin position="276"/>
        <end position="295"/>
    </location>
</feature>
<dbReference type="EMBL" id="JBHSDS010000010">
    <property type="protein sequence ID" value="MFC4359992.1"/>
    <property type="molecule type" value="Genomic_DNA"/>
</dbReference>
<keyword evidence="15" id="KW-1185">Reference proteome</keyword>
<evidence type="ECO:0000259" key="13">
    <source>
        <dbReference type="Pfam" id="PF12483"/>
    </source>
</evidence>
<dbReference type="EC" id="2.3.2.27" evidence="3"/>
<evidence type="ECO:0000256" key="3">
    <source>
        <dbReference type="ARBA" id="ARBA00012483"/>
    </source>
</evidence>
<dbReference type="GO" id="GO:0061630">
    <property type="term" value="F:ubiquitin protein ligase activity"/>
    <property type="evidence" value="ECO:0007669"/>
    <property type="project" value="UniProtKB-EC"/>
</dbReference>
<evidence type="ECO:0000256" key="12">
    <source>
        <dbReference type="SAM" id="Phobius"/>
    </source>
</evidence>
<organism evidence="14 15">
    <name type="scientific">Halobium salinum</name>
    <dbReference type="NCBI Taxonomy" id="1364940"/>
    <lineage>
        <taxon>Archaea</taxon>
        <taxon>Methanobacteriati</taxon>
        <taxon>Methanobacteriota</taxon>
        <taxon>Stenosarchaea group</taxon>
        <taxon>Halobacteria</taxon>
        <taxon>Halobacteriales</taxon>
        <taxon>Haloferacaceae</taxon>
        <taxon>Halobium</taxon>
    </lineage>
</organism>
<comment type="caution">
    <text evidence="14">The sequence shown here is derived from an EMBL/GenBank/DDBJ whole genome shotgun (WGS) entry which is preliminary data.</text>
</comment>
<sequence length="298" mass="31650">MDTELVLGGLGGCLFGLLLLWDGLSRRRQHRLVTRTETTEIRQLTETGRVEIEGEVVGPADGSETFTSPVGERPGTVLAGWAVEEWSERGKRQRWTTLASGVYSRPFVVDDGTGRVRVALDDRVVGGESVLSTLRSVASDGTASGRGVAVDGGVTVDGVVCEFEFLPTVEVGAGSTPPDHIRRFVAGERRLSEGTDSLTNLVDLGHAHGDRRYHEGTLAVGDDVYVLGHATADAKATTPLRAEDVVVTAVDDEPFVVSDRPEAALADRLEDYEGRLFVGAVVLLLGLGSVATGATDLL</sequence>
<keyword evidence="7" id="KW-0863">Zinc-finger</keyword>
<evidence type="ECO:0000256" key="7">
    <source>
        <dbReference type="ARBA" id="ARBA00022771"/>
    </source>
</evidence>
<keyword evidence="6" id="KW-0479">Metal-binding</keyword>
<keyword evidence="8" id="KW-0833">Ubl conjugation pathway</keyword>
<name>A0ABD5PGL7_9EURY</name>
<evidence type="ECO:0000256" key="9">
    <source>
        <dbReference type="ARBA" id="ARBA00022833"/>
    </source>
</evidence>
<comment type="subcellular location">
    <subcellularLocation>
        <location evidence="2">Membrane</location>
        <topology evidence="2">Multi-pass membrane protein</topology>
    </subcellularLocation>
</comment>
<dbReference type="AlphaFoldDB" id="A0ABD5PGL7"/>
<evidence type="ECO:0000256" key="4">
    <source>
        <dbReference type="ARBA" id="ARBA00022679"/>
    </source>
</evidence>
<protein>
    <recommendedName>
        <fullName evidence="3">RING-type E3 ubiquitin transferase</fullName>
        <ecNumber evidence="3">2.3.2.27</ecNumber>
    </recommendedName>
</protein>
<reference evidence="14 15" key="1">
    <citation type="journal article" date="2019" name="Int. J. Syst. Evol. Microbiol.">
        <title>The Global Catalogue of Microorganisms (GCM) 10K type strain sequencing project: providing services to taxonomists for standard genome sequencing and annotation.</title>
        <authorList>
            <consortium name="The Broad Institute Genomics Platform"/>
            <consortium name="The Broad Institute Genome Sequencing Center for Infectious Disease"/>
            <person name="Wu L."/>
            <person name="Ma J."/>
        </authorList>
    </citation>
    <scope>NUCLEOTIDE SEQUENCE [LARGE SCALE GENOMIC DNA]</scope>
    <source>
        <strain evidence="14 15">CGMCC 1.12553</strain>
    </source>
</reference>
<keyword evidence="5 12" id="KW-0812">Transmembrane</keyword>
<proteinExistence type="predicted"/>
<keyword evidence="11 12" id="KW-0472">Membrane</keyword>
<evidence type="ECO:0000256" key="11">
    <source>
        <dbReference type="ARBA" id="ARBA00023136"/>
    </source>
</evidence>
<comment type="catalytic activity">
    <reaction evidence="1">
        <text>S-ubiquitinyl-[E2 ubiquitin-conjugating enzyme]-L-cysteine + [acceptor protein]-L-lysine = [E2 ubiquitin-conjugating enzyme]-L-cysteine + N(6)-ubiquitinyl-[acceptor protein]-L-lysine.</text>
        <dbReference type="EC" id="2.3.2.27"/>
    </reaction>
</comment>
<dbReference type="GO" id="GO:0008270">
    <property type="term" value="F:zinc ion binding"/>
    <property type="evidence" value="ECO:0007669"/>
    <property type="project" value="UniProtKB-KW"/>
</dbReference>
<dbReference type="GO" id="GO:0016020">
    <property type="term" value="C:membrane"/>
    <property type="evidence" value="ECO:0007669"/>
    <property type="project" value="UniProtKB-SubCell"/>
</dbReference>
<evidence type="ECO:0000256" key="10">
    <source>
        <dbReference type="ARBA" id="ARBA00022989"/>
    </source>
</evidence>
<keyword evidence="9" id="KW-0862">Zinc</keyword>
<evidence type="ECO:0000256" key="8">
    <source>
        <dbReference type="ARBA" id="ARBA00022786"/>
    </source>
</evidence>
<evidence type="ECO:0000256" key="2">
    <source>
        <dbReference type="ARBA" id="ARBA00004141"/>
    </source>
</evidence>
<gene>
    <name evidence="14" type="ORF">ACFO0N_18750</name>
</gene>
<accession>A0ABD5PGL7</accession>
<dbReference type="InterPro" id="IPR022170">
    <property type="entry name" value="MUL1-like"/>
</dbReference>
<evidence type="ECO:0000313" key="14">
    <source>
        <dbReference type="EMBL" id="MFC4359992.1"/>
    </source>
</evidence>
<dbReference type="Pfam" id="PF12483">
    <property type="entry name" value="GIDE"/>
    <property type="match status" value="1"/>
</dbReference>
<evidence type="ECO:0000256" key="6">
    <source>
        <dbReference type="ARBA" id="ARBA00022723"/>
    </source>
</evidence>
<feature type="transmembrane region" description="Helical" evidence="12">
    <location>
        <begin position="6"/>
        <end position="24"/>
    </location>
</feature>
<feature type="domain" description="E3 Ubiquitin ligase MUL1-like" evidence="13">
    <location>
        <begin position="208"/>
        <end position="286"/>
    </location>
</feature>
<keyword evidence="4" id="KW-0808">Transferase</keyword>
<evidence type="ECO:0000313" key="15">
    <source>
        <dbReference type="Proteomes" id="UP001595921"/>
    </source>
</evidence>
<keyword evidence="10 12" id="KW-1133">Transmembrane helix</keyword>
<evidence type="ECO:0000256" key="1">
    <source>
        <dbReference type="ARBA" id="ARBA00000900"/>
    </source>
</evidence>
<dbReference type="RefSeq" id="WP_267623312.1">
    <property type="nucleotide sequence ID" value="NZ_JAODIW010000008.1"/>
</dbReference>
<evidence type="ECO:0000256" key="5">
    <source>
        <dbReference type="ARBA" id="ARBA00022692"/>
    </source>
</evidence>